<dbReference type="RefSeq" id="WP_286056428.1">
    <property type="nucleotide sequence ID" value="NZ_JASVWF010000008.1"/>
</dbReference>
<keyword evidence="1" id="KW-0472">Membrane</keyword>
<name>A0ABT7MI02_9PSEU</name>
<reference evidence="2 3" key="1">
    <citation type="submission" date="2023-06" db="EMBL/GenBank/DDBJ databases">
        <title>Actinomycetospora Odt1-22.</title>
        <authorList>
            <person name="Supong K."/>
        </authorList>
    </citation>
    <scope>NUCLEOTIDE SEQUENCE [LARGE SCALE GENOMIC DNA]</scope>
    <source>
        <strain evidence="2 3">Odt1-22</strain>
    </source>
</reference>
<organism evidence="2 3">
    <name type="scientific">Actinomycetospora termitidis</name>
    <dbReference type="NCBI Taxonomy" id="3053470"/>
    <lineage>
        <taxon>Bacteria</taxon>
        <taxon>Bacillati</taxon>
        <taxon>Actinomycetota</taxon>
        <taxon>Actinomycetes</taxon>
        <taxon>Pseudonocardiales</taxon>
        <taxon>Pseudonocardiaceae</taxon>
        <taxon>Actinomycetospora</taxon>
    </lineage>
</organism>
<accession>A0ABT7MI02</accession>
<proteinExistence type="predicted"/>
<evidence type="ECO:0000313" key="2">
    <source>
        <dbReference type="EMBL" id="MDL5159824.1"/>
    </source>
</evidence>
<feature type="transmembrane region" description="Helical" evidence="1">
    <location>
        <begin position="6"/>
        <end position="35"/>
    </location>
</feature>
<comment type="caution">
    <text evidence="2">The sequence shown here is derived from an EMBL/GenBank/DDBJ whole genome shotgun (WGS) entry which is preliminary data.</text>
</comment>
<dbReference type="EMBL" id="JASVWF010000008">
    <property type="protein sequence ID" value="MDL5159824.1"/>
    <property type="molecule type" value="Genomic_DNA"/>
</dbReference>
<gene>
    <name evidence="2" type="ORF">QRT03_27910</name>
</gene>
<sequence>MLALLAVPILIAGLVNPVVLTLWWLWVLYAVAAVIGFRTESRQYLAAGADWLQGRGSWVDVYQLTEIVVAAGTAQHWITFVDAEGRRSTQSTNDLQANPALWDLVYNGIRHSVADGATVRGTGARNLRPPGAP</sequence>
<evidence type="ECO:0000313" key="3">
    <source>
        <dbReference type="Proteomes" id="UP001231924"/>
    </source>
</evidence>
<keyword evidence="3" id="KW-1185">Reference proteome</keyword>
<dbReference type="Proteomes" id="UP001231924">
    <property type="component" value="Unassembled WGS sequence"/>
</dbReference>
<evidence type="ECO:0000256" key="1">
    <source>
        <dbReference type="SAM" id="Phobius"/>
    </source>
</evidence>
<keyword evidence="1" id="KW-0812">Transmembrane</keyword>
<keyword evidence="1" id="KW-1133">Transmembrane helix</keyword>
<protein>
    <submittedName>
        <fullName evidence="2">Uncharacterized protein</fullName>
    </submittedName>
</protein>